<gene>
    <name evidence="1" type="ORF">Psch_03531</name>
</gene>
<protein>
    <submittedName>
        <fullName evidence="1">Uncharacterized protein</fullName>
    </submittedName>
</protein>
<organism evidence="1 2">
    <name type="scientific">Pelotomaculum schinkii</name>
    <dbReference type="NCBI Taxonomy" id="78350"/>
    <lineage>
        <taxon>Bacteria</taxon>
        <taxon>Bacillati</taxon>
        <taxon>Bacillota</taxon>
        <taxon>Clostridia</taxon>
        <taxon>Eubacteriales</taxon>
        <taxon>Desulfotomaculaceae</taxon>
        <taxon>Pelotomaculum</taxon>
    </lineage>
</organism>
<comment type="caution">
    <text evidence="1">The sequence shown here is derived from an EMBL/GenBank/DDBJ whole genome shotgun (WGS) entry which is preliminary data.</text>
</comment>
<evidence type="ECO:0000313" key="2">
    <source>
        <dbReference type="Proteomes" id="UP000298324"/>
    </source>
</evidence>
<dbReference type="Proteomes" id="UP000298324">
    <property type="component" value="Unassembled WGS sequence"/>
</dbReference>
<reference evidence="1 2" key="1">
    <citation type="journal article" date="2018" name="Environ. Microbiol.">
        <title>Novel energy conservation strategies and behaviour of Pelotomaculum schinkii driving syntrophic propionate catabolism.</title>
        <authorList>
            <person name="Hidalgo-Ahumada C.A.P."/>
            <person name="Nobu M.K."/>
            <person name="Narihiro T."/>
            <person name="Tamaki H."/>
            <person name="Liu W.T."/>
            <person name="Kamagata Y."/>
            <person name="Stams A.J.M."/>
            <person name="Imachi H."/>
            <person name="Sousa D.Z."/>
        </authorList>
    </citation>
    <scope>NUCLEOTIDE SEQUENCE [LARGE SCALE GENOMIC DNA]</scope>
    <source>
        <strain evidence="1 2">HH</strain>
    </source>
</reference>
<accession>A0A4Y7R7R6</accession>
<sequence length="89" mass="10200">MVPYTSGHYAEFLGCFIIKVKEGYAVLPYTEVVLGNGWEQIDREQCHIANEHDLSYVLRAIEYHAQAIIGMKEFICEIGVRREQALPNI</sequence>
<name>A0A4Y7R7R6_9FIRM</name>
<evidence type="ECO:0000313" key="1">
    <source>
        <dbReference type="EMBL" id="TEB04769.1"/>
    </source>
</evidence>
<dbReference type="AlphaFoldDB" id="A0A4Y7R7R6"/>
<keyword evidence="2" id="KW-1185">Reference proteome</keyword>
<dbReference type="EMBL" id="QFGA01000003">
    <property type="protein sequence ID" value="TEB04769.1"/>
    <property type="molecule type" value="Genomic_DNA"/>
</dbReference>
<proteinExistence type="predicted"/>